<dbReference type="EMBL" id="JADJZA010000006">
    <property type="protein sequence ID" value="MBK9297170.1"/>
    <property type="molecule type" value="Genomic_DNA"/>
</dbReference>
<comment type="caution">
    <text evidence="2">The sequence shown here is derived from an EMBL/GenBank/DDBJ whole genome shotgun (WGS) entry which is preliminary data.</text>
</comment>
<accession>A0A936NBB9</accession>
<keyword evidence="1" id="KW-1133">Transmembrane helix</keyword>
<gene>
    <name evidence="2" type="ORF">IPN02_10120</name>
</gene>
<proteinExistence type="predicted"/>
<name>A0A936NBB9_9ACTN</name>
<keyword evidence="1" id="KW-0472">Membrane</keyword>
<protein>
    <submittedName>
        <fullName evidence="2">Uncharacterized protein</fullName>
    </submittedName>
</protein>
<evidence type="ECO:0000313" key="3">
    <source>
        <dbReference type="Proteomes" id="UP000727993"/>
    </source>
</evidence>
<organism evidence="2 3">
    <name type="scientific">Candidatus Neomicrothrix subdominans</name>
    <dbReference type="NCBI Taxonomy" id="2954438"/>
    <lineage>
        <taxon>Bacteria</taxon>
        <taxon>Bacillati</taxon>
        <taxon>Actinomycetota</taxon>
        <taxon>Acidimicrobiia</taxon>
        <taxon>Acidimicrobiales</taxon>
        <taxon>Microthrixaceae</taxon>
        <taxon>Candidatus Neomicrothrix</taxon>
    </lineage>
</organism>
<feature type="transmembrane region" description="Helical" evidence="1">
    <location>
        <begin position="50"/>
        <end position="75"/>
    </location>
</feature>
<sequence length="109" mass="10597">MSLKPVLKPMNINCASFWRVGQRFAAATVSATGSLSSALGTVVAGRSAVVVVSAAGAAVVAAVVAGAAVVALALVDVAAVVATAVSSVGKPDPPQPSPRIIIVKMTTAS</sequence>
<evidence type="ECO:0000256" key="1">
    <source>
        <dbReference type="SAM" id="Phobius"/>
    </source>
</evidence>
<keyword evidence="1" id="KW-0812">Transmembrane</keyword>
<dbReference type="AlphaFoldDB" id="A0A936NBB9"/>
<dbReference type="Proteomes" id="UP000727993">
    <property type="component" value="Unassembled WGS sequence"/>
</dbReference>
<reference evidence="2 3" key="1">
    <citation type="submission" date="2020-10" db="EMBL/GenBank/DDBJ databases">
        <title>Connecting structure to function with the recovery of over 1000 high-quality activated sludge metagenome-assembled genomes encoding full-length rRNA genes using long-read sequencing.</title>
        <authorList>
            <person name="Singleton C.M."/>
            <person name="Petriglieri F."/>
            <person name="Kristensen J.M."/>
            <person name="Kirkegaard R.H."/>
            <person name="Michaelsen T.Y."/>
            <person name="Andersen M.H."/>
            <person name="Karst S.M."/>
            <person name="Dueholm M.S."/>
            <person name="Nielsen P.H."/>
            <person name="Albertsen M."/>
        </authorList>
    </citation>
    <scope>NUCLEOTIDE SEQUENCE [LARGE SCALE GENOMIC DNA]</scope>
    <source>
        <strain evidence="2">Lyne_18-Q3-R50-59_MAXAC.006</strain>
    </source>
</reference>
<evidence type="ECO:0000313" key="2">
    <source>
        <dbReference type="EMBL" id="MBK9297170.1"/>
    </source>
</evidence>